<dbReference type="PANTHER" id="PTHR24171">
    <property type="entry name" value="ANKYRIN REPEAT DOMAIN-CONTAINING PROTEIN 39-RELATED"/>
    <property type="match status" value="1"/>
</dbReference>
<dbReference type="InterPro" id="IPR002110">
    <property type="entry name" value="Ankyrin_rpt"/>
</dbReference>
<dbReference type="PROSITE" id="PS50297">
    <property type="entry name" value="ANK_REP_REGION"/>
    <property type="match status" value="3"/>
</dbReference>
<feature type="repeat" description="ANK" evidence="3">
    <location>
        <begin position="68"/>
        <end position="100"/>
    </location>
</feature>
<dbReference type="Pfam" id="PF13637">
    <property type="entry name" value="Ank_4"/>
    <property type="match status" value="1"/>
</dbReference>
<reference evidence="4" key="1">
    <citation type="submission" date="2023-08" db="EMBL/GenBank/DDBJ databases">
        <authorList>
            <person name="Alioto T."/>
            <person name="Alioto T."/>
            <person name="Gomez Garrido J."/>
        </authorList>
    </citation>
    <scope>NUCLEOTIDE SEQUENCE</scope>
</reference>
<dbReference type="PANTHER" id="PTHR24171:SF9">
    <property type="entry name" value="ANKYRIN REPEAT DOMAIN-CONTAINING PROTEIN 39"/>
    <property type="match status" value="1"/>
</dbReference>
<dbReference type="InterPro" id="IPR036770">
    <property type="entry name" value="Ankyrin_rpt-contain_sf"/>
</dbReference>
<dbReference type="EMBL" id="OX597819">
    <property type="protein sequence ID" value="CAI9725070.1"/>
    <property type="molecule type" value="Genomic_DNA"/>
</dbReference>
<organism evidence="4 5">
    <name type="scientific">Octopus vulgaris</name>
    <name type="common">Common octopus</name>
    <dbReference type="NCBI Taxonomy" id="6645"/>
    <lineage>
        <taxon>Eukaryota</taxon>
        <taxon>Metazoa</taxon>
        <taxon>Spiralia</taxon>
        <taxon>Lophotrochozoa</taxon>
        <taxon>Mollusca</taxon>
        <taxon>Cephalopoda</taxon>
        <taxon>Coleoidea</taxon>
        <taxon>Octopodiformes</taxon>
        <taxon>Octopoda</taxon>
        <taxon>Incirrata</taxon>
        <taxon>Octopodidae</taxon>
        <taxon>Octopus</taxon>
    </lineage>
</organism>
<dbReference type="AlphaFoldDB" id="A0AA36AZC3"/>
<gene>
    <name evidence="4" type="ORF">OCTVUL_1B017211</name>
</gene>
<keyword evidence="1" id="KW-0677">Repeat</keyword>
<dbReference type="PROSITE" id="PS50088">
    <property type="entry name" value="ANK_REPEAT"/>
    <property type="match status" value="4"/>
</dbReference>
<evidence type="ECO:0000313" key="5">
    <source>
        <dbReference type="Proteomes" id="UP001162480"/>
    </source>
</evidence>
<dbReference type="SMART" id="SM00248">
    <property type="entry name" value="ANK"/>
    <property type="match status" value="4"/>
</dbReference>
<feature type="repeat" description="ANK" evidence="3">
    <location>
        <begin position="34"/>
        <end position="67"/>
    </location>
</feature>
<proteinExistence type="predicted"/>
<evidence type="ECO:0000256" key="1">
    <source>
        <dbReference type="ARBA" id="ARBA00022737"/>
    </source>
</evidence>
<dbReference type="Pfam" id="PF12796">
    <property type="entry name" value="Ank_2"/>
    <property type="match status" value="1"/>
</dbReference>
<keyword evidence="2 3" id="KW-0040">ANK repeat</keyword>
<protein>
    <submittedName>
        <fullName evidence="4">Ankyrin repeat RF_0381 isoform X2</fullName>
    </submittedName>
</protein>
<evidence type="ECO:0000256" key="3">
    <source>
        <dbReference type="PROSITE-ProRule" id="PRU00023"/>
    </source>
</evidence>
<dbReference type="Gene3D" id="1.25.40.20">
    <property type="entry name" value="Ankyrin repeat-containing domain"/>
    <property type="match status" value="1"/>
</dbReference>
<accession>A0AA36AZC3</accession>
<sequence>MEDIKQKIRNGDIEGVESLVKMDPTLINKPIDWLGRPPLLLACGEGADRRILEILIEAGGEVGVKDYKSWTALHWAVFGNHLQAVEILLSRGSEVNERSNNGETPLHWALSRGHLHTVEMLLGHNGIDVNVVDNNGDTPLHWAVRGREYQVVCLLLNQVS</sequence>
<dbReference type="SUPFAM" id="SSF48403">
    <property type="entry name" value="Ankyrin repeat"/>
    <property type="match status" value="1"/>
</dbReference>
<evidence type="ECO:0000313" key="4">
    <source>
        <dbReference type="EMBL" id="CAI9725070.1"/>
    </source>
</evidence>
<feature type="repeat" description="ANK" evidence="3">
    <location>
        <begin position="135"/>
        <end position="160"/>
    </location>
</feature>
<feature type="repeat" description="ANK" evidence="3">
    <location>
        <begin position="101"/>
        <end position="134"/>
    </location>
</feature>
<evidence type="ECO:0000256" key="2">
    <source>
        <dbReference type="ARBA" id="ARBA00023043"/>
    </source>
</evidence>
<keyword evidence="5" id="KW-1185">Reference proteome</keyword>
<name>A0AA36AZC3_OCTVU</name>
<dbReference type="Proteomes" id="UP001162480">
    <property type="component" value="Chromosome 6"/>
</dbReference>